<comment type="caution">
    <text evidence="2">The sequence shown here is derived from an EMBL/GenBank/DDBJ whole genome shotgun (WGS) entry which is preliminary data.</text>
</comment>
<evidence type="ECO:0000256" key="1">
    <source>
        <dbReference type="SAM" id="SignalP"/>
    </source>
</evidence>
<organism evidence="2 3">
    <name type="scientific">Pyrus ussuriensis x Pyrus communis</name>
    <dbReference type="NCBI Taxonomy" id="2448454"/>
    <lineage>
        <taxon>Eukaryota</taxon>
        <taxon>Viridiplantae</taxon>
        <taxon>Streptophyta</taxon>
        <taxon>Embryophyta</taxon>
        <taxon>Tracheophyta</taxon>
        <taxon>Spermatophyta</taxon>
        <taxon>Magnoliopsida</taxon>
        <taxon>eudicotyledons</taxon>
        <taxon>Gunneridae</taxon>
        <taxon>Pentapetalae</taxon>
        <taxon>rosids</taxon>
        <taxon>fabids</taxon>
        <taxon>Rosales</taxon>
        <taxon>Rosaceae</taxon>
        <taxon>Amygdaloideae</taxon>
        <taxon>Maleae</taxon>
        <taxon>Pyrus</taxon>
    </lineage>
</organism>
<evidence type="ECO:0000313" key="3">
    <source>
        <dbReference type="Proteomes" id="UP000327157"/>
    </source>
</evidence>
<reference evidence="3" key="2">
    <citation type="submission" date="2019-10" db="EMBL/GenBank/DDBJ databases">
        <title>A de novo genome assembly of a pear dwarfing rootstock.</title>
        <authorList>
            <person name="Wang F."/>
            <person name="Wang J."/>
            <person name="Li S."/>
            <person name="Zhang Y."/>
            <person name="Fang M."/>
            <person name="Ma L."/>
            <person name="Zhao Y."/>
            <person name="Jiang S."/>
        </authorList>
    </citation>
    <scope>NUCLEOTIDE SEQUENCE [LARGE SCALE GENOMIC DNA]</scope>
</reference>
<dbReference type="EMBL" id="SMOL01000768">
    <property type="protein sequence ID" value="KAB2597252.1"/>
    <property type="molecule type" value="Genomic_DNA"/>
</dbReference>
<reference evidence="2 3" key="1">
    <citation type="submission" date="2019-09" db="EMBL/GenBank/DDBJ databases">
        <authorList>
            <person name="Ou C."/>
        </authorList>
    </citation>
    <scope>NUCLEOTIDE SEQUENCE [LARGE SCALE GENOMIC DNA]</scope>
    <source>
        <strain evidence="2">S2</strain>
        <tissue evidence="2">Leaf</tissue>
    </source>
</reference>
<dbReference type="Proteomes" id="UP000327157">
    <property type="component" value="Chromosome 1"/>
</dbReference>
<feature type="signal peptide" evidence="1">
    <location>
        <begin position="1"/>
        <end position="17"/>
    </location>
</feature>
<sequence>MLLPSPFSLLLISFSFSVQSPWMNKAEAMQALEHKDKQSAVTIHVCKAEANDDEFKECFDKRWKGPAVTLSVR</sequence>
<evidence type="ECO:0000313" key="2">
    <source>
        <dbReference type="EMBL" id="KAB2597252.1"/>
    </source>
</evidence>
<proteinExistence type="predicted"/>
<keyword evidence="1" id="KW-0732">Signal</keyword>
<feature type="chain" id="PRO_5024450452" evidence="1">
    <location>
        <begin position="18"/>
        <end position="73"/>
    </location>
</feature>
<keyword evidence="3" id="KW-1185">Reference proteome</keyword>
<reference evidence="2 3" key="3">
    <citation type="submission" date="2019-11" db="EMBL/GenBank/DDBJ databases">
        <title>A de novo genome assembly of a pear dwarfing rootstock.</title>
        <authorList>
            <person name="Wang F."/>
            <person name="Wang J."/>
            <person name="Li S."/>
            <person name="Zhang Y."/>
            <person name="Fang M."/>
            <person name="Ma L."/>
            <person name="Zhao Y."/>
            <person name="Jiang S."/>
        </authorList>
    </citation>
    <scope>NUCLEOTIDE SEQUENCE [LARGE SCALE GENOMIC DNA]</scope>
    <source>
        <strain evidence="2">S2</strain>
        <tissue evidence="2">Leaf</tissue>
    </source>
</reference>
<dbReference type="AlphaFoldDB" id="A0A5N5F7U5"/>
<accession>A0A5N5F7U5</accession>
<protein>
    <submittedName>
        <fullName evidence="2">Uncharacterized protein</fullName>
    </submittedName>
</protein>
<gene>
    <name evidence="2" type="ORF">D8674_000172</name>
</gene>
<name>A0A5N5F7U5_9ROSA</name>